<dbReference type="InterPro" id="IPR036188">
    <property type="entry name" value="FAD/NAD-bd_sf"/>
</dbReference>
<evidence type="ECO:0000256" key="2">
    <source>
        <dbReference type="ARBA" id="ARBA00022630"/>
    </source>
</evidence>
<name>A0A1C7LM68_GRIFR</name>
<dbReference type="EMBL" id="LUGG01000038">
    <property type="protein sequence ID" value="OBZ65862.1"/>
    <property type="molecule type" value="Genomic_DNA"/>
</dbReference>
<keyword evidence="3" id="KW-0274">FAD</keyword>
<keyword evidence="5" id="KW-0503">Monooxygenase</keyword>
<dbReference type="OrthoDB" id="74360at2759"/>
<dbReference type="STRING" id="5627.A0A1C7LM68"/>
<dbReference type="InterPro" id="IPR020946">
    <property type="entry name" value="Flavin_mOase-like"/>
</dbReference>
<organism evidence="5 6">
    <name type="scientific">Grifola frondosa</name>
    <name type="common">Maitake</name>
    <name type="synonym">Polyporus frondosus</name>
    <dbReference type="NCBI Taxonomy" id="5627"/>
    <lineage>
        <taxon>Eukaryota</taxon>
        <taxon>Fungi</taxon>
        <taxon>Dikarya</taxon>
        <taxon>Basidiomycota</taxon>
        <taxon>Agaricomycotina</taxon>
        <taxon>Agaricomycetes</taxon>
        <taxon>Polyporales</taxon>
        <taxon>Grifolaceae</taxon>
        <taxon>Grifola</taxon>
    </lineage>
</organism>
<evidence type="ECO:0000256" key="3">
    <source>
        <dbReference type="ARBA" id="ARBA00022827"/>
    </source>
</evidence>
<evidence type="ECO:0000256" key="1">
    <source>
        <dbReference type="ARBA" id="ARBA00010139"/>
    </source>
</evidence>
<keyword evidence="4" id="KW-0560">Oxidoreductase</keyword>
<dbReference type="PROSITE" id="PS50890">
    <property type="entry name" value="PUA"/>
    <property type="match status" value="1"/>
</dbReference>
<evidence type="ECO:0000313" key="5">
    <source>
        <dbReference type="EMBL" id="OBZ65862.1"/>
    </source>
</evidence>
<dbReference type="AlphaFoldDB" id="A0A1C7LM68"/>
<dbReference type="Pfam" id="PF00743">
    <property type="entry name" value="FMO-like"/>
    <property type="match status" value="1"/>
</dbReference>
<protein>
    <submittedName>
        <fullName evidence="5">Putative sterigmatocystin biosynthesis monooxygenase stcW</fullName>
    </submittedName>
</protein>
<dbReference type="PANTHER" id="PTHR42877">
    <property type="entry name" value="L-ORNITHINE N(5)-MONOOXYGENASE-RELATED"/>
    <property type="match status" value="1"/>
</dbReference>
<dbReference type="Proteomes" id="UP000092993">
    <property type="component" value="Unassembled WGS sequence"/>
</dbReference>
<reference evidence="5 6" key="1">
    <citation type="submission" date="2016-03" db="EMBL/GenBank/DDBJ databases">
        <title>Whole genome sequencing of Grifola frondosa 9006-11.</title>
        <authorList>
            <person name="Min B."/>
            <person name="Park H."/>
            <person name="Kim J.-G."/>
            <person name="Cho H."/>
            <person name="Oh Y.-L."/>
            <person name="Kong W.-S."/>
            <person name="Choi I.-G."/>
        </authorList>
    </citation>
    <scope>NUCLEOTIDE SEQUENCE [LARGE SCALE GENOMIC DNA]</scope>
    <source>
        <strain evidence="5 6">9006-11</strain>
    </source>
</reference>
<sequence>MGNSTARVAATQQSASQTDDVVKDALGGQHFTPGTFSIDEYKPLKVVVIGAGFSGIIAGISGLSCDIPSHCYQLTFEEKTDWSSFYAPGHEILAYLQSVVDKYKLMRYIKLQHELVHAQYDEPSGKWHLRIRRPAAQEGQFEEFEDTADFFVTAVGALSNWEWPDVQGLKDFKGQLFHSAAFEVGDKTWQEAVKDWKDKKVGVIGVGSSAIQIVPALQPRVAKVCNYVRGKTWLAVPFASPKFLEMMGRDPSSENYAFTDKDKQLFEKDPAFYKHFRHELEADINSLHPSTLRGSDQQAVARALFKANMLKKLAKKPWIADYLMPDFPVACRRLTPGPGYLEALCEDNVEFIPTHIKRITSDGIETVDGKHEDLDVIICATGFITSFQLPFPIIGRNGVDIREKWRPHPTSYLSICVDGFPNMFMTFGPNSGVGSGSLLVLLEAEIGYAVKAAQKMQRERLKSIEIKMEAVRDYDEYLESYFPKTIYTEKCRSWYKMGKEEGRIVALWPGSCLHGTRALANPRWEDYNYELLDGAKNRMYWLGDGQTYNEKTMTGDRAWYLNDEEVDAPPVPVAN</sequence>
<proteinExistence type="inferred from homology"/>
<dbReference type="GO" id="GO:0050661">
    <property type="term" value="F:NADP binding"/>
    <property type="evidence" value="ECO:0007669"/>
    <property type="project" value="InterPro"/>
</dbReference>
<dbReference type="SUPFAM" id="SSF51905">
    <property type="entry name" value="FAD/NAD(P)-binding domain"/>
    <property type="match status" value="3"/>
</dbReference>
<dbReference type="InterPro" id="IPR051209">
    <property type="entry name" value="FAD-bind_Monooxygenase_sf"/>
</dbReference>
<evidence type="ECO:0000313" key="6">
    <source>
        <dbReference type="Proteomes" id="UP000092993"/>
    </source>
</evidence>
<comment type="caution">
    <text evidence="5">The sequence shown here is derived from an EMBL/GenBank/DDBJ whole genome shotgun (WGS) entry which is preliminary data.</text>
</comment>
<comment type="similarity">
    <text evidence="1">Belongs to the FAD-binding monooxygenase family.</text>
</comment>
<dbReference type="GO" id="GO:0050660">
    <property type="term" value="F:flavin adenine dinucleotide binding"/>
    <property type="evidence" value="ECO:0007669"/>
    <property type="project" value="InterPro"/>
</dbReference>
<gene>
    <name evidence="5" type="primary">stcW</name>
    <name evidence="5" type="ORF">A0H81_14056</name>
</gene>
<accession>A0A1C7LM68</accession>
<dbReference type="OMA" id="WMIEATS"/>
<keyword evidence="2" id="KW-0285">Flavoprotein</keyword>
<keyword evidence="6" id="KW-1185">Reference proteome</keyword>
<evidence type="ECO:0000256" key="4">
    <source>
        <dbReference type="ARBA" id="ARBA00023002"/>
    </source>
</evidence>
<dbReference type="Gene3D" id="3.50.50.60">
    <property type="entry name" value="FAD/NAD(P)-binding domain"/>
    <property type="match status" value="2"/>
</dbReference>
<dbReference type="GO" id="GO:0004499">
    <property type="term" value="F:N,N-dimethylaniline monooxygenase activity"/>
    <property type="evidence" value="ECO:0007669"/>
    <property type="project" value="InterPro"/>
</dbReference>
<dbReference type="PANTHER" id="PTHR42877:SF7">
    <property type="entry name" value="FLAVIN-BINDING MONOOXYGENASE-RELATED"/>
    <property type="match status" value="1"/>
</dbReference>